<dbReference type="GO" id="GO:0006914">
    <property type="term" value="P:autophagy"/>
    <property type="evidence" value="ECO:0007669"/>
    <property type="project" value="UniProtKB-KW"/>
</dbReference>
<accession>D5ACH3</accession>
<feature type="lipid moiety-binding region" description="Phosphatidylserine amidated glycine; alternate" evidence="5">
    <location>
        <position position="118"/>
    </location>
</feature>
<evidence type="ECO:0000256" key="3">
    <source>
        <dbReference type="ARBA" id="ARBA00023136"/>
    </source>
</evidence>
<organism evidence="7">
    <name type="scientific">Picea sitchensis</name>
    <name type="common">Sitka spruce</name>
    <name type="synonym">Pinus sitchensis</name>
    <dbReference type="NCBI Taxonomy" id="3332"/>
    <lineage>
        <taxon>Eukaryota</taxon>
        <taxon>Viridiplantae</taxon>
        <taxon>Streptophyta</taxon>
        <taxon>Embryophyta</taxon>
        <taxon>Tracheophyta</taxon>
        <taxon>Spermatophyta</taxon>
        <taxon>Pinopsida</taxon>
        <taxon>Pinidae</taxon>
        <taxon>Conifers I</taxon>
        <taxon>Pinales</taxon>
        <taxon>Pinaceae</taxon>
        <taxon>Picea</taxon>
    </lineage>
</organism>
<dbReference type="InterPro" id="IPR004241">
    <property type="entry name" value="Atg8-like"/>
</dbReference>
<dbReference type="InterPro" id="IPR029071">
    <property type="entry name" value="Ubiquitin-like_domsf"/>
</dbReference>
<reference evidence="7" key="1">
    <citation type="submission" date="2010-04" db="EMBL/GenBank/DDBJ databases">
        <authorList>
            <person name="Reid K.E."/>
            <person name="Liao N."/>
            <person name="Chan S."/>
            <person name="Docking R."/>
            <person name="Taylor G."/>
            <person name="Moore R."/>
            <person name="Mayo M."/>
            <person name="Munro S."/>
            <person name="King J."/>
            <person name="Yanchuk A."/>
            <person name="Holt R."/>
            <person name="Jones S."/>
            <person name="Marra M."/>
            <person name="Ritland C.E."/>
            <person name="Ritland K."/>
            <person name="Bohlmann J."/>
        </authorList>
    </citation>
    <scope>NUCLEOTIDE SEQUENCE</scope>
    <source>
        <tissue evidence="7">Bud</tissue>
    </source>
</reference>
<dbReference type="Gene3D" id="3.10.20.90">
    <property type="entry name" value="Phosphatidylinositol 3-kinase Catalytic Subunit, Chain A, domain 1"/>
    <property type="match status" value="1"/>
</dbReference>
<evidence type="ECO:0000256" key="5">
    <source>
        <dbReference type="PIRSR" id="PIRSR604241-50"/>
    </source>
</evidence>
<comment type="subcellular location">
    <subcellularLocation>
        <location evidence="1">Membrane</location>
    </subcellularLocation>
</comment>
<evidence type="ECO:0000256" key="4">
    <source>
        <dbReference type="ARBA" id="ARBA00023288"/>
    </source>
</evidence>
<dbReference type="GO" id="GO:0005776">
    <property type="term" value="C:autophagosome"/>
    <property type="evidence" value="ECO:0007669"/>
    <property type="project" value="UniProtKB-ARBA"/>
</dbReference>
<dbReference type="OMA" id="EMFGCFL"/>
<proteinExistence type="evidence at transcript level"/>
<name>D5ACH3_PICSI</name>
<dbReference type="Pfam" id="PF02991">
    <property type="entry name" value="ATG8"/>
    <property type="match status" value="1"/>
</dbReference>
<protein>
    <recommendedName>
        <fullName evidence="6">Autophagy-related protein</fullName>
    </recommendedName>
</protein>
<keyword evidence="6" id="KW-0072">Autophagy</keyword>
<dbReference type="EMBL" id="BT123957">
    <property type="protein sequence ID" value="ADE77242.1"/>
    <property type="molecule type" value="mRNA"/>
</dbReference>
<dbReference type="AlphaFoldDB" id="D5ACH3"/>
<dbReference type="GO" id="GO:0016020">
    <property type="term" value="C:membrane"/>
    <property type="evidence" value="ECO:0007669"/>
    <property type="project" value="UniProtKB-SubCell"/>
</dbReference>
<comment type="similarity">
    <text evidence="2 6">Belongs to the ATG8 family.</text>
</comment>
<keyword evidence="3" id="KW-0472">Membrane</keyword>
<evidence type="ECO:0000313" key="7">
    <source>
        <dbReference type="EMBL" id="ADE77242.1"/>
    </source>
</evidence>
<keyword evidence="4 5" id="KW-0449">Lipoprotein</keyword>
<sequence>MAHKCSFKDEYTFEERKTEAQTICEKYPDRSPVIVERVSRTDLPELDNKKFLAPRDLTVGQFIHILSDRLHLSPGRALFVFIGDTLPQTASLMGSVFEKYKDDDGFLYVRYSSEKTFGSLESMAEVSVKDLQ</sequence>
<evidence type="ECO:0000256" key="6">
    <source>
        <dbReference type="RuleBase" id="RU004384"/>
    </source>
</evidence>
<evidence type="ECO:0000256" key="2">
    <source>
        <dbReference type="ARBA" id="ARBA00007293"/>
    </source>
</evidence>
<evidence type="ECO:0000256" key="1">
    <source>
        <dbReference type="ARBA" id="ARBA00004370"/>
    </source>
</evidence>
<dbReference type="PANTHER" id="PTHR10969">
    <property type="entry name" value="MICROTUBULE-ASSOCIATED PROTEINS 1A/1B LIGHT CHAIN 3-RELATED"/>
    <property type="match status" value="1"/>
</dbReference>
<dbReference type="SUPFAM" id="SSF54236">
    <property type="entry name" value="Ubiquitin-like"/>
    <property type="match status" value="1"/>
</dbReference>